<accession>A0ABW1XH69</accession>
<dbReference type="PANTHER" id="PTHR23404">
    <property type="entry name" value="MOLYBDOPTERIN SYNTHASE RELATED"/>
    <property type="match status" value="1"/>
</dbReference>
<comment type="catalytic activity">
    <reaction evidence="11">
        <text>2 [molybdopterin-synthase sulfur-carrier protein]-C-terminal-Gly-aminoethanethioate + cyclic pyranopterin phosphate + H2O = molybdopterin + 2 [molybdopterin-synthase sulfur-carrier protein]-C-terminal Gly-Gly + 2 H(+)</text>
        <dbReference type="Rhea" id="RHEA:26333"/>
        <dbReference type="Rhea" id="RHEA-COMP:12202"/>
        <dbReference type="Rhea" id="RHEA-COMP:19907"/>
        <dbReference type="ChEBI" id="CHEBI:15377"/>
        <dbReference type="ChEBI" id="CHEBI:15378"/>
        <dbReference type="ChEBI" id="CHEBI:58698"/>
        <dbReference type="ChEBI" id="CHEBI:59648"/>
        <dbReference type="ChEBI" id="CHEBI:90778"/>
        <dbReference type="ChEBI" id="CHEBI:232372"/>
        <dbReference type="EC" id="2.8.1.12"/>
    </reaction>
</comment>
<keyword evidence="13" id="KW-1185">Reference proteome</keyword>
<dbReference type="RefSeq" id="WP_131259451.1">
    <property type="nucleotide sequence ID" value="NZ_JBHSUS010000001.1"/>
</dbReference>
<evidence type="ECO:0000256" key="2">
    <source>
        <dbReference type="ARBA" id="ARBA00005426"/>
    </source>
</evidence>
<dbReference type="Proteomes" id="UP001596364">
    <property type="component" value="Unassembled WGS sequence"/>
</dbReference>
<dbReference type="Pfam" id="PF02391">
    <property type="entry name" value="MoaE"/>
    <property type="match status" value="1"/>
</dbReference>
<dbReference type="InterPro" id="IPR003448">
    <property type="entry name" value="Mopterin_biosynth_MoaE"/>
</dbReference>
<comment type="similarity">
    <text evidence="2">Belongs to the MoaE family.</text>
</comment>
<dbReference type="InterPro" id="IPR036563">
    <property type="entry name" value="MoaE_sf"/>
</dbReference>
<evidence type="ECO:0000313" key="12">
    <source>
        <dbReference type="EMBL" id="MFC6438663.1"/>
    </source>
</evidence>
<comment type="pathway">
    <text evidence="1">Cofactor biosynthesis; molybdopterin biosynthesis.</text>
</comment>
<evidence type="ECO:0000256" key="3">
    <source>
        <dbReference type="ARBA" id="ARBA00011950"/>
    </source>
</evidence>
<evidence type="ECO:0000256" key="1">
    <source>
        <dbReference type="ARBA" id="ARBA00005046"/>
    </source>
</evidence>
<keyword evidence="5" id="KW-0501">Molybdenum cofactor biosynthesis</keyword>
<evidence type="ECO:0000256" key="9">
    <source>
        <dbReference type="ARBA" id="ARBA00030781"/>
    </source>
</evidence>
<comment type="subunit">
    <text evidence="6">Heterotetramer of 2 MoaD subunits and 2 MoaE subunits. Also stable as homodimer. The enzyme changes between these two forms during catalysis.</text>
</comment>
<dbReference type="SUPFAM" id="SSF54690">
    <property type="entry name" value="Molybdopterin synthase subunit MoaE"/>
    <property type="match status" value="1"/>
</dbReference>
<organism evidence="12 13">
    <name type="scientific">Pseudobowmanella zhangzhouensis</name>
    <dbReference type="NCBI Taxonomy" id="1537679"/>
    <lineage>
        <taxon>Bacteria</taxon>
        <taxon>Pseudomonadati</taxon>
        <taxon>Pseudomonadota</taxon>
        <taxon>Gammaproteobacteria</taxon>
        <taxon>Alteromonadales</taxon>
        <taxon>Alteromonadaceae</taxon>
    </lineage>
</organism>
<evidence type="ECO:0000256" key="7">
    <source>
        <dbReference type="ARBA" id="ARBA00029745"/>
    </source>
</evidence>
<evidence type="ECO:0000256" key="11">
    <source>
        <dbReference type="ARBA" id="ARBA00049878"/>
    </source>
</evidence>
<name>A0ABW1XH69_9ALTE</name>
<reference evidence="13" key="1">
    <citation type="journal article" date="2019" name="Int. J. Syst. Evol. Microbiol.">
        <title>The Global Catalogue of Microorganisms (GCM) 10K type strain sequencing project: providing services to taxonomists for standard genome sequencing and annotation.</title>
        <authorList>
            <consortium name="The Broad Institute Genomics Platform"/>
            <consortium name="The Broad Institute Genome Sequencing Center for Infectious Disease"/>
            <person name="Wu L."/>
            <person name="Ma J."/>
        </authorList>
    </citation>
    <scope>NUCLEOTIDE SEQUENCE [LARGE SCALE GENOMIC DNA]</scope>
    <source>
        <strain evidence="13">CGMCC 1.16031</strain>
    </source>
</reference>
<dbReference type="EMBL" id="JBHSUS010000001">
    <property type="protein sequence ID" value="MFC6438663.1"/>
    <property type="molecule type" value="Genomic_DNA"/>
</dbReference>
<evidence type="ECO:0000256" key="4">
    <source>
        <dbReference type="ARBA" id="ARBA00013858"/>
    </source>
</evidence>
<gene>
    <name evidence="12" type="ORF">ACFP85_00615</name>
</gene>
<comment type="caution">
    <text evidence="12">The sequence shown here is derived from an EMBL/GenBank/DDBJ whole genome shotgun (WGS) entry which is preliminary data.</text>
</comment>
<evidence type="ECO:0000256" key="6">
    <source>
        <dbReference type="ARBA" id="ARBA00026066"/>
    </source>
</evidence>
<evidence type="ECO:0000256" key="8">
    <source>
        <dbReference type="ARBA" id="ARBA00030407"/>
    </source>
</evidence>
<sequence length="152" mass="16950">MILIQTEDFDVGEEYRALQQASPGCGAIVTFSGIVRDMAGQQRVDALVIEHYPGMTEKSLQSLCEQAHQRWTLGNIRIVHRIGQLAADAQIVFVGVSSQHRAEAFAACEFLMDNLKTTAPLWKKQLSGDTQHWLEAKSSDDIAASRWHKQAK</sequence>
<dbReference type="CDD" id="cd00756">
    <property type="entry name" value="MoaE"/>
    <property type="match status" value="1"/>
</dbReference>
<proteinExistence type="inferred from homology"/>
<dbReference type="Gene3D" id="3.90.1170.40">
    <property type="entry name" value="Molybdopterin biosynthesis MoaE subunit"/>
    <property type="match status" value="1"/>
</dbReference>
<evidence type="ECO:0000313" key="13">
    <source>
        <dbReference type="Proteomes" id="UP001596364"/>
    </source>
</evidence>
<protein>
    <recommendedName>
        <fullName evidence="4">Molybdopterin synthase catalytic subunit</fullName>
        <ecNumber evidence="3">2.8.1.12</ecNumber>
    </recommendedName>
    <alternativeName>
        <fullName evidence="9">MPT synthase subunit 2</fullName>
    </alternativeName>
    <alternativeName>
        <fullName evidence="7">Molybdenum cofactor biosynthesis protein E</fullName>
    </alternativeName>
    <alternativeName>
        <fullName evidence="8">Molybdopterin-converting factor large subunit</fullName>
    </alternativeName>
    <alternativeName>
        <fullName evidence="10">Molybdopterin-converting factor subunit 2</fullName>
    </alternativeName>
</protein>
<evidence type="ECO:0000256" key="10">
    <source>
        <dbReference type="ARBA" id="ARBA00032474"/>
    </source>
</evidence>
<dbReference type="EC" id="2.8.1.12" evidence="3"/>
<evidence type="ECO:0000256" key="5">
    <source>
        <dbReference type="ARBA" id="ARBA00023150"/>
    </source>
</evidence>